<dbReference type="Proteomes" id="UP000015103">
    <property type="component" value="Unassembled WGS sequence"/>
</dbReference>
<dbReference type="HOGENOM" id="CLU_115569_0_0_1"/>
<dbReference type="EnsemblMetazoa" id="RPRC001463-RA">
    <property type="protein sequence ID" value="RPRC001463-PA"/>
    <property type="gene ID" value="RPRC001463"/>
</dbReference>
<proteinExistence type="predicted"/>
<reference evidence="1" key="1">
    <citation type="submission" date="2015-05" db="UniProtKB">
        <authorList>
            <consortium name="EnsemblMetazoa"/>
        </authorList>
    </citation>
    <scope>IDENTIFICATION</scope>
</reference>
<keyword evidence="2" id="KW-1185">Reference proteome</keyword>
<evidence type="ECO:0000313" key="2">
    <source>
        <dbReference type="Proteomes" id="UP000015103"/>
    </source>
</evidence>
<dbReference type="EMBL" id="ACPB03006551">
    <property type="status" value="NOT_ANNOTATED_CDS"/>
    <property type="molecule type" value="Genomic_DNA"/>
</dbReference>
<name>T1HBQ1_RHOPR</name>
<organism evidence="1 2">
    <name type="scientific">Rhodnius prolixus</name>
    <name type="common">Triatomid bug</name>
    <dbReference type="NCBI Taxonomy" id="13249"/>
    <lineage>
        <taxon>Eukaryota</taxon>
        <taxon>Metazoa</taxon>
        <taxon>Ecdysozoa</taxon>
        <taxon>Arthropoda</taxon>
        <taxon>Hexapoda</taxon>
        <taxon>Insecta</taxon>
        <taxon>Pterygota</taxon>
        <taxon>Neoptera</taxon>
        <taxon>Paraneoptera</taxon>
        <taxon>Hemiptera</taxon>
        <taxon>Heteroptera</taxon>
        <taxon>Panheteroptera</taxon>
        <taxon>Cimicomorpha</taxon>
        <taxon>Reduviidae</taxon>
        <taxon>Triatominae</taxon>
        <taxon>Rhodnius</taxon>
    </lineage>
</organism>
<sequence length="206" mass="22725">MRLSLICPVFFCFVLDVFVGALPIAVTLDSGGSTVDTGLSDDTALMVEKVQESPDFESKVVELSHEILLILGLVDAVPWLTNAAGLGNEGIKTGQELWKKLLQYIKLFKENRIGFIFDLVGLGQEALYRLIQTGIRIAVNLVGARNNIVNSSVETVQVATQQMINGIESLTAIGNWFKNSITKIKNNLIEINNMLRFSQKDEVLIE</sequence>
<evidence type="ECO:0000313" key="1">
    <source>
        <dbReference type="EnsemblMetazoa" id="RPRC001463-PA"/>
    </source>
</evidence>
<dbReference type="InParanoid" id="T1HBQ1"/>
<accession>T1HBQ1</accession>
<protein>
    <submittedName>
        <fullName evidence="1">Uncharacterized protein</fullName>
    </submittedName>
</protein>
<dbReference type="AlphaFoldDB" id="T1HBQ1"/>
<dbReference type="VEuPathDB" id="VectorBase:RPRC001463"/>